<reference evidence="1" key="1">
    <citation type="submission" date="2014-09" db="EMBL/GenBank/DDBJ databases">
        <authorList>
            <person name="Magalhaes I.L.F."/>
            <person name="Oliveira U."/>
            <person name="Santos F.R."/>
            <person name="Vidigal T.H.D.A."/>
            <person name="Brescovit A.D."/>
            <person name="Santos A.J."/>
        </authorList>
    </citation>
    <scope>NUCLEOTIDE SEQUENCE</scope>
    <source>
        <tissue evidence="1">Shoot tissue taken approximately 20 cm above the soil surface</tissue>
    </source>
</reference>
<protein>
    <submittedName>
        <fullName evidence="1">Uncharacterized protein</fullName>
    </submittedName>
</protein>
<dbReference type="EMBL" id="GBRH01186603">
    <property type="protein sequence ID" value="JAE11293.1"/>
    <property type="molecule type" value="Transcribed_RNA"/>
</dbReference>
<proteinExistence type="predicted"/>
<organism evidence="1">
    <name type="scientific">Arundo donax</name>
    <name type="common">Giant reed</name>
    <name type="synonym">Donax arundinaceus</name>
    <dbReference type="NCBI Taxonomy" id="35708"/>
    <lineage>
        <taxon>Eukaryota</taxon>
        <taxon>Viridiplantae</taxon>
        <taxon>Streptophyta</taxon>
        <taxon>Embryophyta</taxon>
        <taxon>Tracheophyta</taxon>
        <taxon>Spermatophyta</taxon>
        <taxon>Magnoliopsida</taxon>
        <taxon>Liliopsida</taxon>
        <taxon>Poales</taxon>
        <taxon>Poaceae</taxon>
        <taxon>PACMAD clade</taxon>
        <taxon>Arundinoideae</taxon>
        <taxon>Arundineae</taxon>
        <taxon>Arundo</taxon>
    </lineage>
</organism>
<name>A0A0A9FSK1_ARUDO</name>
<dbReference type="AlphaFoldDB" id="A0A0A9FSK1"/>
<evidence type="ECO:0000313" key="1">
    <source>
        <dbReference type="EMBL" id="JAE11293.1"/>
    </source>
</evidence>
<reference evidence="1" key="2">
    <citation type="journal article" date="2015" name="Data Brief">
        <title>Shoot transcriptome of the giant reed, Arundo donax.</title>
        <authorList>
            <person name="Barrero R.A."/>
            <person name="Guerrero F.D."/>
            <person name="Moolhuijzen P."/>
            <person name="Goolsby J.A."/>
            <person name="Tidwell J."/>
            <person name="Bellgard S.E."/>
            <person name="Bellgard M.I."/>
        </authorList>
    </citation>
    <scope>NUCLEOTIDE SEQUENCE</scope>
    <source>
        <tissue evidence="1">Shoot tissue taken approximately 20 cm above the soil surface</tissue>
    </source>
</reference>
<accession>A0A0A9FSK1</accession>
<sequence>MLTITYGRFAYEVPTLRPWQGWEHTRSEIKLGLCSSLNCSRSSFEPKRGSMINMTRGLLFKFAWITYVRIKRPVMIIARHSLQTKLNSKTERAGSHLRMSDQASVVSDEKTISSIVQPTVTMLSKQT</sequence>